<name>A0AAP6EKW8_9ACTN</name>
<organism evidence="6 9">
    <name type="scientific">Streptomyces acidiscabies</name>
    <dbReference type="NCBI Taxonomy" id="42234"/>
    <lineage>
        <taxon>Bacteria</taxon>
        <taxon>Bacillati</taxon>
        <taxon>Actinomycetota</taxon>
        <taxon>Actinomycetes</taxon>
        <taxon>Kitasatosporales</taxon>
        <taxon>Streptomycetaceae</taxon>
        <taxon>Streptomyces</taxon>
    </lineage>
</organism>
<dbReference type="Proteomes" id="UP001272987">
    <property type="component" value="Unassembled WGS sequence"/>
</dbReference>
<evidence type="ECO:0000256" key="3">
    <source>
        <dbReference type="ARBA" id="ARBA00023163"/>
    </source>
</evidence>
<keyword evidence="2 4" id="KW-0238">DNA-binding</keyword>
<accession>A0AAP6EKW8</accession>
<dbReference type="GO" id="GO:0045892">
    <property type="term" value="P:negative regulation of DNA-templated transcription"/>
    <property type="evidence" value="ECO:0007669"/>
    <property type="project" value="InterPro"/>
</dbReference>
<dbReference type="SUPFAM" id="SSF48498">
    <property type="entry name" value="Tetracyclin repressor-like, C-terminal domain"/>
    <property type="match status" value="1"/>
</dbReference>
<dbReference type="EMBL" id="JARAWC010000050">
    <property type="protein sequence ID" value="MDX2966035.1"/>
    <property type="molecule type" value="Genomic_DNA"/>
</dbReference>
<dbReference type="GO" id="GO:0003700">
    <property type="term" value="F:DNA-binding transcription factor activity"/>
    <property type="evidence" value="ECO:0007669"/>
    <property type="project" value="TreeGrafter"/>
</dbReference>
<dbReference type="Gene3D" id="1.10.357.10">
    <property type="entry name" value="Tetracycline Repressor, domain 2"/>
    <property type="match status" value="1"/>
</dbReference>
<keyword evidence="1" id="KW-0805">Transcription regulation</keyword>
<dbReference type="InterPro" id="IPR009057">
    <property type="entry name" value="Homeodomain-like_sf"/>
</dbReference>
<evidence type="ECO:0000313" key="8">
    <source>
        <dbReference type="Proteomes" id="UP001272987"/>
    </source>
</evidence>
<dbReference type="Gene3D" id="1.10.10.60">
    <property type="entry name" value="Homeodomain-like"/>
    <property type="match status" value="1"/>
</dbReference>
<dbReference type="AlphaFoldDB" id="A0AAP6EKW8"/>
<proteinExistence type="predicted"/>
<dbReference type="SUPFAM" id="SSF46689">
    <property type="entry name" value="Homeodomain-like"/>
    <property type="match status" value="1"/>
</dbReference>
<dbReference type="GO" id="GO:0000976">
    <property type="term" value="F:transcription cis-regulatory region binding"/>
    <property type="evidence" value="ECO:0007669"/>
    <property type="project" value="TreeGrafter"/>
</dbReference>
<sequence length="237" mass="26303">MTGKGTGRTGRASRSRLPRGTLSQELIVRAALRVADSTGVEKLTFQALGRELSAHPTAIYRHFRSKDELLLALIDALHEEALAATPPPTDDWAHDLMQIAVHTHAAFLRHPRVGALAAARTARRENEFRSVERKLDCMRRAGLDGAEAARYYRVFADLVLAYSAMDASLAILAPDLRDADLHAWKSDYLRLPADTYPNIARTAPQFVELDDPQNFVTAVQAVIDMVRARTERGARHT</sequence>
<dbReference type="PROSITE" id="PS50977">
    <property type="entry name" value="HTH_TETR_2"/>
    <property type="match status" value="1"/>
</dbReference>
<evidence type="ECO:0000256" key="1">
    <source>
        <dbReference type="ARBA" id="ARBA00023015"/>
    </source>
</evidence>
<dbReference type="Pfam" id="PF02909">
    <property type="entry name" value="TetR_C_1"/>
    <property type="match status" value="1"/>
</dbReference>
<evidence type="ECO:0000313" key="7">
    <source>
        <dbReference type="EMBL" id="MDX3025503.1"/>
    </source>
</evidence>
<dbReference type="InterPro" id="IPR004111">
    <property type="entry name" value="Repressor_TetR_C"/>
</dbReference>
<evidence type="ECO:0000259" key="5">
    <source>
        <dbReference type="PROSITE" id="PS50977"/>
    </source>
</evidence>
<feature type="DNA-binding region" description="H-T-H motif" evidence="4">
    <location>
        <begin position="44"/>
        <end position="63"/>
    </location>
</feature>
<evidence type="ECO:0000256" key="2">
    <source>
        <dbReference type="ARBA" id="ARBA00023125"/>
    </source>
</evidence>
<dbReference type="RefSeq" id="WP_010358318.1">
    <property type="nucleotide sequence ID" value="NZ_BCMK01000057.1"/>
</dbReference>
<dbReference type="PANTHER" id="PTHR30055:SF151">
    <property type="entry name" value="TRANSCRIPTIONAL REGULATORY PROTEIN"/>
    <property type="match status" value="1"/>
</dbReference>
<dbReference type="InterPro" id="IPR050109">
    <property type="entry name" value="HTH-type_TetR-like_transc_reg"/>
</dbReference>
<dbReference type="Proteomes" id="UP001282288">
    <property type="component" value="Unassembled WGS sequence"/>
</dbReference>
<dbReference type="PANTHER" id="PTHR30055">
    <property type="entry name" value="HTH-TYPE TRANSCRIPTIONAL REGULATOR RUTR"/>
    <property type="match status" value="1"/>
</dbReference>
<protein>
    <submittedName>
        <fullName evidence="6">TetR family transcriptional regulator</fullName>
    </submittedName>
</protein>
<evidence type="ECO:0000256" key="4">
    <source>
        <dbReference type="PROSITE-ProRule" id="PRU00335"/>
    </source>
</evidence>
<dbReference type="InterPro" id="IPR001647">
    <property type="entry name" value="HTH_TetR"/>
</dbReference>
<comment type="caution">
    <text evidence="6">The sequence shown here is derived from an EMBL/GenBank/DDBJ whole genome shotgun (WGS) entry which is preliminary data.</text>
</comment>
<dbReference type="Pfam" id="PF00440">
    <property type="entry name" value="TetR_N"/>
    <property type="match status" value="1"/>
</dbReference>
<keyword evidence="8" id="KW-1185">Reference proteome</keyword>
<dbReference type="EMBL" id="JARAWP010000048">
    <property type="protein sequence ID" value="MDX3025503.1"/>
    <property type="molecule type" value="Genomic_DNA"/>
</dbReference>
<gene>
    <name evidence="6" type="ORF">PV399_40965</name>
    <name evidence="7" type="ORF">PV666_47735</name>
</gene>
<evidence type="ECO:0000313" key="6">
    <source>
        <dbReference type="EMBL" id="MDX2966035.1"/>
    </source>
</evidence>
<evidence type="ECO:0000313" key="9">
    <source>
        <dbReference type="Proteomes" id="UP001282288"/>
    </source>
</evidence>
<feature type="domain" description="HTH tetR-type" evidence="5">
    <location>
        <begin position="21"/>
        <end position="81"/>
    </location>
</feature>
<dbReference type="GeneID" id="69808031"/>
<dbReference type="InterPro" id="IPR036271">
    <property type="entry name" value="Tet_transcr_reg_TetR-rel_C_sf"/>
</dbReference>
<reference evidence="6 8" key="1">
    <citation type="journal article" date="2023" name="Microb. Genom.">
        <title>Mesoterricola silvestris gen. nov., sp. nov., Mesoterricola sediminis sp. nov., Geothrix oryzae sp. nov., Geothrix edaphica sp. nov., Geothrix rubra sp. nov., and Geothrix limicola sp. nov., six novel members of Acidobacteriota isolated from soils.</title>
        <authorList>
            <person name="Weisberg A.J."/>
            <person name="Pearce E."/>
            <person name="Kramer C.G."/>
            <person name="Chang J.H."/>
            <person name="Clarke C.R."/>
        </authorList>
    </citation>
    <scope>NUCLEOTIDE SEQUENCE</scope>
    <source>
        <strain evidence="7 8">NB05-1H</strain>
        <strain evidence="6">NRRL_B-16521</strain>
    </source>
</reference>
<keyword evidence="3" id="KW-0804">Transcription</keyword>